<reference evidence="2 3" key="1">
    <citation type="journal article" date="2018" name="Front. Plant Sci.">
        <title>Red Clover (Trifolium pratense) and Zigzag Clover (T. medium) - A Picture of Genomic Similarities and Differences.</title>
        <authorList>
            <person name="Dluhosova J."/>
            <person name="Istvanek J."/>
            <person name="Nedelnik J."/>
            <person name="Repkova J."/>
        </authorList>
    </citation>
    <scope>NUCLEOTIDE SEQUENCE [LARGE SCALE GENOMIC DNA]</scope>
    <source>
        <strain evidence="3">cv. 10/8</strain>
        <tissue evidence="2">Leaf</tissue>
    </source>
</reference>
<keyword evidence="1" id="KW-1133">Transmembrane helix</keyword>
<sequence length="52" mass="5649">ESSTVVDGITINLKARWRFVEYTLKSRLRKSEIVIGAALGANLLLIAGFVSA</sequence>
<evidence type="ECO:0000313" key="2">
    <source>
        <dbReference type="EMBL" id="MCI54961.1"/>
    </source>
</evidence>
<accession>A0A392T1E2</accession>
<organism evidence="2 3">
    <name type="scientific">Trifolium medium</name>
    <dbReference type="NCBI Taxonomy" id="97028"/>
    <lineage>
        <taxon>Eukaryota</taxon>
        <taxon>Viridiplantae</taxon>
        <taxon>Streptophyta</taxon>
        <taxon>Embryophyta</taxon>
        <taxon>Tracheophyta</taxon>
        <taxon>Spermatophyta</taxon>
        <taxon>Magnoliopsida</taxon>
        <taxon>eudicotyledons</taxon>
        <taxon>Gunneridae</taxon>
        <taxon>Pentapetalae</taxon>
        <taxon>rosids</taxon>
        <taxon>fabids</taxon>
        <taxon>Fabales</taxon>
        <taxon>Fabaceae</taxon>
        <taxon>Papilionoideae</taxon>
        <taxon>50 kb inversion clade</taxon>
        <taxon>NPAAA clade</taxon>
        <taxon>Hologalegina</taxon>
        <taxon>IRL clade</taxon>
        <taxon>Trifolieae</taxon>
        <taxon>Trifolium</taxon>
    </lineage>
</organism>
<evidence type="ECO:0000256" key="1">
    <source>
        <dbReference type="SAM" id="Phobius"/>
    </source>
</evidence>
<keyword evidence="3" id="KW-1185">Reference proteome</keyword>
<protein>
    <submittedName>
        <fullName evidence="2">Uncharacterized protein</fullName>
    </submittedName>
</protein>
<evidence type="ECO:0000313" key="3">
    <source>
        <dbReference type="Proteomes" id="UP000265520"/>
    </source>
</evidence>
<comment type="caution">
    <text evidence="2">The sequence shown here is derived from an EMBL/GenBank/DDBJ whole genome shotgun (WGS) entry which is preliminary data.</text>
</comment>
<feature type="non-terminal residue" evidence="2">
    <location>
        <position position="1"/>
    </location>
</feature>
<name>A0A392T1E2_9FABA</name>
<dbReference type="EMBL" id="LXQA010488213">
    <property type="protein sequence ID" value="MCI54961.1"/>
    <property type="molecule type" value="Genomic_DNA"/>
</dbReference>
<dbReference type="Proteomes" id="UP000265520">
    <property type="component" value="Unassembled WGS sequence"/>
</dbReference>
<proteinExistence type="predicted"/>
<dbReference type="AlphaFoldDB" id="A0A392T1E2"/>
<keyword evidence="1" id="KW-0472">Membrane</keyword>
<keyword evidence="1" id="KW-0812">Transmembrane</keyword>
<feature type="transmembrane region" description="Helical" evidence="1">
    <location>
        <begin position="33"/>
        <end position="51"/>
    </location>
</feature>